<keyword evidence="2" id="KW-1185">Reference proteome</keyword>
<comment type="caution">
    <text evidence="1">The sequence shown here is derived from an EMBL/GenBank/DDBJ whole genome shotgun (WGS) entry which is preliminary data.</text>
</comment>
<name>A0A4Y2JUW3_ARAVE</name>
<proteinExistence type="predicted"/>
<accession>A0A4Y2JUW3</accession>
<evidence type="ECO:0000313" key="2">
    <source>
        <dbReference type="Proteomes" id="UP000499080"/>
    </source>
</evidence>
<evidence type="ECO:0000313" key="1">
    <source>
        <dbReference type="EMBL" id="GBM93840.1"/>
    </source>
</evidence>
<dbReference type="AlphaFoldDB" id="A0A4Y2JUW3"/>
<gene>
    <name evidence="1" type="ORF">AVEN_164830_1</name>
</gene>
<reference evidence="1 2" key="1">
    <citation type="journal article" date="2019" name="Sci. Rep.">
        <title>Orb-weaving spider Araneus ventricosus genome elucidates the spidroin gene catalogue.</title>
        <authorList>
            <person name="Kono N."/>
            <person name="Nakamura H."/>
            <person name="Ohtoshi R."/>
            <person name="Moran D.A.P."/>
            <person name="Shinohara A."/>
            <person name="Yoshida Y."/>
            <person name="Fujiwara M."/>
            <person name="Mori M."/>
            <person name="Tomita M."/>
            <person name="Arakawa K."/>
        </authorList>
    </citation>
    <scope>NUCLEOTIDE SEQUENCE [LARGE SCALE GENOMIC DNA]</scope>
</reference>
<organism evidence="1 2">
    <name type="scientific">Araneus ventricosus</name>
    <name type="common">Orbweaver spider</name>
    <name type="synonym">Epeira ventricosa</name>
    <dbReference type="NCBI Taxonomy" id="182803"/>
    <lineage>
        <taxon>Eukaryota</taxon>
        <taxon>Metazoa</taxon>
        <taxon>Ecdysozoa</taxon>
        <taxon>Arthropoda</taxon>
        <taxon>Chelicerata</taxon>
        <taxon>Arachnida</taxon>
        <taxon>Araneae</taxon>
        <taxon>Araneomorphae</taxon>
        <taxon>Entelegynae</taxon>
        <taxon>Araneoidea</taxon>
        <taxon>Araneidae</taxon>
        <taxon>Araneus</taxon>
    </lineage>
</organism>
<dbReference type="EMBL" id="BGPR01112010">
    <property type="protein sequence ID" value="GBM93840.1"/>
    <property type="molecule type" value="Genomic_DNA"/>
</dbReference>
<dbReference type="Proteomes" id="UP000499080">
    <property type="component" value="Unassembled WGS sequence"/>
</dbReference>
<sequence length="96" mass="11140">MDFNVLNKAMITESFEVQVYLGGVPTFKTLKDNIVLQTWKVASQQRESYGSDESFTGMQDLSYNYLLSAESKYLKLGGMDEKTMMLRRHKFRPRSI</sequence>
<protein>
    <submittedName>
        <fullName evidence="1">Uncharacterized protein</fullName>
    </submittedName>
</protein>